<dbReference type="PANTHER" id="PTHR43630">
    <property type="entry name" value="POLY-BETA-1,6-N-ACETYL-D-GLUCOSAMINE SYNTHASE"/>
    <property type="match status" value="1"/>
</dbReference>
<dbReference type="InterPro" id="IPR029044">
    <property type="entry name" value="Nucleotide-diphossugar_trans"/>
</dbReference>
<dbReference type="OrthoDB" id="9815923at2"/>
<evidence type="ECO:0000313" key="2">
    <source>
        <dbReference type="EMBL" id="SMG50445.1"/>
    </source>
</evidence>
<keyword evidence="2" id="KW-0808">Transferase</keyword>
<name>A0A1X7L9M6_9BACL</name>
<dbReference type="RefSeq" id="WP_085495553.1">
    <property type="nucleotide sequence ID" value="NZ_FXAZ01000004.1"/>
</dbReference>
<reference evidence="2 3" key="1">
    <citation type="submission" date="2017-04" db="EMBL/GenBank/DDBJ databases">
        <authorList>
            <person name="Afonso C.L."/>
            <person name="Miller P.J."/>
            <person name="Scott M.A."/>
            <person name="Spackman E."/>
            <person name="Goraichik I."/>
            <person name="Dimitrov K.M."/>
            <person name="Suarez D.L."/>
            <person name="Swayne D.E."/>
        </authorList>
    </citation>
    <scope>NUCLEOTIDE SEQUENCE [LARGE SCALE GENOMIC DNA]</scope>
    <source>
        <strain evidence="2 3">11</strain>
    </source>
</reference>
<dbReference type="AlphaFoldDB" id="A0A1X7L9M6"/>
<sequence>MKPYRPLVHQADAASSDHPLPLPISLCMIVKDEADFLPRCLQAAVSLVQEMIVIDTGSTDHTPYIARAYGAKVFHYPWSNDFAAARNEAIRQAHEPWILMIDADEVLDPHTWTTDTVAPLINQTSINGYYVKLAHTEEPLSEPLQQRSIMAVDMSCRLFRRASQHQYRGRIHEDIAPSIEASAEGSLAWSNLMIWHDGYTDNTIQQKNKQERNRQLLLLQMQDEPYEPLWWYAYGTEYFQLGRWKDAAPWLRRALEALRAQKSKPGYTSDVWLKTIYALQRIGSFDEALALAEEGAAAYPDFPDLLELTASLLSSQGRWQESYAYLQQALRCGDVSHLYTTTAGTGSWRTHWLSATIIERASLAVHTNHVEDPNKVAEESLEAKRYHTPLHHAIHEHPCTLASGHFEQAARLHPNPVLQSLFLAAKAYYSQEYHEAIHSLRSFMEAAPAITPFLHLAMSLTCSKLAEAHLPYVSAGLAHIPTVALQWGDGIRPYLES</sequence>
<dbReference type="InterPro" id="IPR011990">
    <property type="entry name" value="TPR-like_helical_dom_sf"/>
</dbReference>
<dbReference type="Pfam" id="PF00535">
    <property type="entry name" value="Glycos_transf_2"/>
    <property type="match status" value="1"/>
</dbReference>
<keyword evidence="3" id="KW-1185">Reference proteome</keyword>
<protein>
    <submittedName>
        <fullName evidence="2">Glycosyltransferase involved in cell wall bisynthesis</fullName>
    </submittedName>
</protein>
<gene>
    <name evidence="2" type="ORF">SAMN06295960_3117</name>
</gene>
<dbReference type="Gene3D" id="3.90.550.10">
    <property type="entry name" value="Spore Coat Polysaccharide Biosynthesis Protein SpsA, Chain A"/>
    <property type="match status" value="1"/>
</dbReference>
<evidence type="ECO:0000259" key="1">
    <source>
        <dbReference type="Pfam" id="PF00535"/>
    </source>
</evidence>
<dbReference type="EMBL" id="FXAZ01000004">
    <property type="protein sequence ID" value="SMG50445.1"/>
    <property type="molecule type" value="Genomic_DNA"/>
</dbReference>
<dbReference type="PANTHER" id="PTHR43630:SF2">
    <property type="entry name" value="GLYCOSYLTRANSFERASE"/>
    <property type="match status" value="1"/>
</dbReference>
<feature type="domain" description="Glycosyltransferase 2-like" evidence="1">
    <location>
        <begin position="25"/>
        <end position="122"/>
    </location>
</feature>
<organism evidence="2 3">
    <name type="scientific">Paenibacillus aquistagni</name>
    <dbReference type="NCBI Taxonomy" id="1852522"/>
    <lineage>
        <taxon>Bacteria</taxon>
        <taxon>Bacillati</taxon>
        <taxon>Bacillota</taxon>
        <taxon>Bacilli</taxon>
        <taxon>Bacillales</taxon>
        <taxon>Paenibacillaceae</taxon>
        <taxon>Paenibacillus</taxon>
    </lineage>
</organism>
<dbReference type="Proteomes" id="UP000193834">
    <property type="component" value="Unassembled WGS sequence"/>
</dbReference>
<dbReference type="InterPro" id="IPR001173">
    <property type="entry name" value="Glyco_trans_2-like"/>
</dbReference>
<dbReference type="CDD" id="cd02511">
    <property type="entry name" value="Beta4Glucosyltransferase"/>
    <property type="match status" value="1"/>
</dbReference>
<proteinExistence type="predicted"/>
<evidence type="ECO:0000313" key="3">
    <source>
        <dbReference type="Proteomes" id="UP000193834"/>
    </source>
</evidence>
<accession>A0A1X7L9M6</accession>
<dbReference type="SUPFAM" id="SSF53448">
    <property type="entry name" value="Nucleotide-diphospho-sugar transferases"/>
    <property type="match status" value="1"/>
</dbReference>
<dbReference type="STRING" id="1852522.SAMN06295960_3117"/>
<dbReference type="Gene3D" id="1.25.40.10">
    <property type="entry name" value="Tetratricopeptide repeat domain"/>
    <property type="match status" value="1"/>
</dbReference>
<dbReference type="GO" id="GO:0016740">
    <property type="term" value="F:transferase activity"/>
    <property type="evidence" value="ECO:0007669"/>
    <property type="project" value="UniProtKB-KW"/>
</dbReference>
<dbReference type="SUPFAM" id="SSF48452">
    <property type="entry name" value="TPR-like"/>
    <property type="match status" value="1"/>
</dbReference>